<protein>
    <submittedName>
        <fullName evidence="1">F-box protein</fullName>
    </submittedName>
</protein>
<reference evidence="1 2" key="1">
    <citation type="submission" date="2021-08" db="EMBL/GenBank/DDBJ databases">
        <title>Draft Genome Sequence of Phanerochaete sordida strain YK-624.</title>
        <authorList>
            <person name="Mori T."/>
            <person name="Dohra H."/>
            <person name="Suzuki T."/>
            <person name="Kawagishi H."/>
            <person name="Hirai H."/>
        </authorList>
    </citation>
    <scope>NUCLEOTIDE SEQUENCE [LARGE SCALE GENOMIC DNA]</scope>
    <source>
        <strain evidence="1 2">YK-624</strain>
    </source>
</reference>
<sequence length="365" mass="40773">MGALPLELIELIVDELRSDYHDLRSCSLVCKSLVSRSSKHLFRSFRVPNPYYNHAALLHFCDSVLSSERMSTSIEVLDVTVDPSTLAKVALLLEHLPALQSLTVSATVLDRRAYPPATPSVKRHVEHLRIRAVPMDIVAYFLGGFASAGSLDIHRCTGKAGPVPHTYRVKRLAILGWDGPALREVSRLVEPSTLESILLDLPVNYPTPSAGDVNHFFHVLGAHIRELEYRMDPFFKEILLGTPALRACPLLKSFNITARREARFDHASWRAILGPLSSLPPGVRAVRLRTNCGALREAQDARDVLRTLDWNAVGRALQHLNTLEHLQIEACDFNCDSIDLARDRDVQDDILGKLPGHLRSRIVFK</sequence>
<gene>
    <name evidence="1" type="ORF">PsYK624_115430</name>
</gene>
<organism evidence="1 2">
    <name type="scientific">Phanerochaete sordida</name>
    <dbReference type="NCBI Taxonomy" id="48140"/>
    <lineage>
        <taxon>Eukaryota</taxon>
        <taxon>Fungi</taxon>
        <taxon>Dikarya</taxon>
        <taxon>Basidiomycota</taxon>
        <taxon>Agaricomycotina</taxon>
        <taxon>Agaricomycetes</taxon>
        <taxon>Polyporales</taxon>
        <taxon>Phanerochaetaceae</taxon>
        <taxon>Phanerochaete</taxon>
    </lineage>
</organism>
<name>A0A9P3GKW7_9APHY</name>
<keyword evidence="2" id="KW-1185">Reference proteome</keyword>
<dbReference type="OrthoDB" id="2732822at2759"/>
<dbReference type="EMBL" id="BPQB01000048">
    <property type="protein sequence ID" value="GJE95359.1"/>
    <property type="molecule type" value="Genomic_DNA"/>
</dbReference>
<dbReference type="AlphaFoldDB" id="A0A9P3GKW7"/>
<proteinExistence type="predicted"/>
<evidence type="ECO:0000313" key="2">
    <source>
        <dbReference type="Proteomes" id="UP000703269"/>
    </source>
</evidence>
<accession>A0A9P3GKW7</accession>
<evidence type="ECO:0000313" key="1">
    <source>
        <dbReference type="EMBL" id="GJE95359.1"/>
    </source>
</evidence>
<comment type="caution">
    <text evidence="1">The sequence shown here is derived from an EMBL/GenBank/DDBJ whole genome shotgun (WGS) entry which is preliminary data.</text>
</comment>
<dbReference type="Proteomes" id="UP000703269">
    <property type="component" value="Unassembled WGS sequence"/>
</dbReference>